<sequence>MKTFVMWVLILWSMTASAQSFGIRLGHSLTPADYLSLRYEHWTNGTINFTLAGFAERSKNHSLNYANYGADLQAEYASSRNSDALPLWGWRAGLGATWQIENDPWVYKDLPGRSRMNYGAVCELSGECFISDAFRLNAFIQQKLLFNTKLGSLRSCFGLGLTYLFPSL</sequence>
<dbReference type="Proteomes" id="UP000198711">
    <property type="component" value="Unassembled WGS sequence"/>
</dbReference>
<evidence type="ECO:0000313" key="2">
    <source>
        <dbReference type="EMBL" id="SDX02283.1"/>
    </source>
</evidence>
<organism evidence="2 3">
    <name type="scientific">Hydrobacter penzbergensis</name>
    <dbReference type="NCBI Taxonomy" id="1235997"/>
    <lineage>
        <taxon>Bacteria</taxon>
        <taxon>Pseudomonadati</taxon>
        <taxon>Bacteroidota</taxon>
        <taxon>Chitinophagia</taxon>
        <taxon>Chitinophagales</taxon>
        <taxon>Chitinophagaceae</taxon>
        <taxon>Hydrobacter</taxon>
    </lineage>
</organism>
<dbReference type="RefSeq" id="WP_092723893.1">
    <property type="nucleotide sequence ID" value="NZ_FNNO01000008.1"/>
</dbReference>
<comment type="caution">
    <text evidence="2">The sequence shown here is derived from an EMBL/GenBank/DDBJ whole genome shotgun (WGS) entry which is preliminary data.</text>
</comment>
<feature type="chain" id="PRO_5036471518" description="DUF3575 domain-containing protein" evidence="1">
    <location>
        <begin position="19"/>
        <end position="168"/>
    </location>
</feature>
<evidence type="ECO:0008006" key="4">
    <source>
        <dbReference type="Google" id="ProtNLM"/>
    </source>
</evidence>
<proteinExistence type="predicted"/>
<name>A0A8X8LDX0_9BACT</name>
<keyword evidence="3" id="KW-1185">Reference proteome</keyword>
<accession>A0A8X8LDX0</accession>
<keyword evidence="1" id="KW-0732">Signal</keyword>
<reference evidence="2 3" key="1">
    <citation type="submission" date="2016-10" db="EMBL/GenBank/DDBJ databases">
        <authorList>
            <person name="Varghese N."/>
            <person name="Submissions S."/>
        </authorList>
    </citation>
    <scope>NUCLEOTIDE SEQUENCE [LARGE SCALE GENOMIC DNA]</scope>
    <source>
        <strain evidence="2 3">DSM 25353</strain>
    </source>
</reference>
<protein>
    <recommendedName>
        <fullName evidence="4">DUF3575 domain-containing protein</fullName>
    </recommendedName>
</protein>
<feature type="signal peptide" evidence="1">
    <location>
        <begin position="1"/>
        <end position="18"/>
    </location>
</feature>
<gene>
    <name evidence="2" type="ORF">SAMN05444410_10860</name>
</gene>
<dbReference type="AlphaFoldDB" id="A0A8X8LDX0"/>
<dbReference type="EMBL" id="FNNO01000008">
    <property type="protein sequence ID" value="SDX02283.1"/>
    <property type="molecule type" value="Genomic_DNA"/>
</dbReference>
<evidence type="ECO:0000256" key="1">
    <source>
        <dbReference type="SAM" id="SignalP"/>
    </source>
</evidence>
<evidence type="ECO:0000313" key="3">
    <source>
        <dbReference type="Proteomes" id="UP000198711"/>
    </source>
</evidence>